<sequence>MSVRQITRHLTDERQGQAESDATASKEFRMAIHVLGNKHHKHPNYLTHAASQTAPMGAPRAQSSYDLEERLSFNPRPRQQAWAPPSAAQSSGVPSDKKEFTRVTDPISCTWACRYKEILITSILVVTFIVLFY</sequence>
<feature type="region of interest" description="Disordered" evidence="1">
    <location>
        <begin position="1"/>
        <end position="25"/>
    </location>
</feature>
<keyword evidence="3" id="KW-1185">Reference proteome</keyword>
<evidence type="ECO:0000256" key="1">
    <source>
        <dbReference type="SAM" id="MobiDB-lite"/>
    </source>
</evidence>
<name>A0AAE7B4T1_9VIRU</name>
<protein>
    <submittedName>
        <fullName evidence="2">Uncharacterized protein</fullName>
    </submittedName>
</protein>
<feature type="region of interest" description="Disordered" evidence="1">
    <location>
        <begin position="43"/>
        <end position="99"/>
    </location>
</feature>
<reference evidence="2" key="1">
    <citation type="submission" date="2020-04" db="EMBL/GenBank/DDBJ databases">
        <title>A mysterious 80 nm amoeba virus with a near complete 'ORFan genome' challenges the classification of DNA viruses.</title>
        <authorList>
            <person name="Boratto P.V.M."/>
            <person name="Oliveira G.P."/>
            <person name="Machado T.B."/>
            <person name="Andrade A.C.S.P."/>
            <person name="Baudoin J.P."/>
            <person name="Klose T."/>
            <person name="Azza S."/>
            <person name="Decloquement P."/>
            <person name="Chabriere E."/>
            <person name="Colson P."/>
            <person name="Levasseur A."/>
            <person name="La Scola B."/>
            <person name="Abrahao J.S."/>
        </authorList>
    </citation>
    <scope>NUCLEOTIDE SEQUENCE</scope>
    <source>
        <strain evidence="2">BHMG</strain>
    </source>
</reference>
<organism evidence="2 3">
    <name type="scientific">Yaravirus sp. 'brasiliensis'</name>
    <dbReference type="NCBI Taxonomy" id="2739681"/>
    <lineage>
        <taxon>Viruses</taxon>
        <taxon>Varidnaviria</taxon>
        <taxon>Bamfordvirae</taxon>
        <taxon>Nucleocytoviricota</taxon>
        <taxon>Mriyaviricetes</taxon>
        <taxon>Yaraviridae</taxon>
        <taxon>Yaravirus</taxon>
        <taxon>Yaravirus brasiliense</taxon>
    </lineage>
</organism>
<dbReference type="EMBL" id="MT293574">
    <property type="protein sequence ID" value="QKE44411.1"/>
    <property type="molecule type" value="Genomic_DNA"/>
</dbReference>
<evidence type="ECO:0000313" key="2">
    <source>
        <dbReference type="EMBL" id="QKE44411.1"/>
    </source>
</evidence>
<proteinExistence type="predicted"/>
<dbReference type="KEGG" id="vg:80539294"/>
<feature type="compositionally biased region" description="Low complexity" evidence="1">
    <location>
        <begin position="75"/>
        <end position="91"/>
    </location>
</feature>
<accession>A0AAE7B4T1</accession>
<dbReference type="Proteomes" id="UP000830293">
    <property type="component" value="Segment"/>
</dbReference>
<dbReference type="GeneID" id="80539294"/>
<dbReference type="RefSeq" id="YP_010800658.1">
    <property type="nucleotide sequence ID" value="NC_076895.1"/>
</dbReference>
<evidence type="ECO:0000313" key="3">
    <source>
        <dbReference type="Proteomes" id="UP000830293"/>
    </source>
</evidence>